<evidence type="ECO:0000313" key="2">
    <source>
        <dbReference type="Proteomes" id="UP000236723"/>
    </source>
</evidence>
<organism evidence="1 2">
    <name type="scientific">Thermomonospora echinospora</name>
    <dbReference type="NCBI Taxonomy" id="1992"/>
    <lineage>
        <taxon>Bacteria</taxon>
        <taxon>Bacillati</taxon>
        <taxon>Actinomycetota</taxon>
        <taxon>Actinomycetes</taxon>
        <taxon>Streptosporangiales</taxon>
        <taxon>Thermomonosporaceae</taxon>
        <taxon>Thermomonospora</taxon>
    </lineage>
</organism>
<sequence>MNHSWNCDYVRYPNAEDKECHCNDLSMVDEDACLGCGSSDGCSCNEP</sequence>
<gene>
    <name evidence="1" type="ORF">SAMN04489712_105293</name>
</gene>
<name>A0A1H6A977_9ACTN</name>
<protein>
    <submittedName>
        <fullName evidence="1">Uncharacterized protein</fullName>
    </submittedName>
</protein>
<keyword evidence="2" id="KW-1185">Reference proteome</keyword>
<dbReference type="RefSeq" id="WP_160146986.1">
    <property type="nucleotide sequence ID" value="NZ_FNVO01000005.1"/>
</dbReference>
<evidence type="ECO:0000313" key="1">
    <source>
        <dbReference type="EMBL" id="SEG45258.1"/>
    </source>
</evidence>
<accession>A0A1H6A977</accession>
<dbReference type="AlphaFoldDB" id="A0A1H6A977"/>
<dbReference type="EMBL" id="FNVO01000005">
    <property type="protein sequence ID" value="SEG45258.1"/>
    <property type="molecule type" value="Genomic_DNA"/>
</dbReference>
<reference evidence="2" key="1">
    <citation type="submission" date="2016-10" db="EMBL/GenBank/DDBJ databases">
        <authorList>
            <person name="Varghese N."/>
            <person name="Submissions S."/>
        </authorList>
    </citation>
    <scope>NUCLEOTIDE SEQUENCE [LARGE SCALE GENOMIC DNA]</scope>
    <source>
        <strain evidence="2">DSM 43163</strain>
    </source>
</reference>
<proteinExistence type="predicted"/>
<dbReference type="Proteomes" id="UP000236723">
    <property type="component" value="Unassembled WGS sequence"/>
</dbReference>